<dbReference type="SMART" id="SM00382">
    <property type="entry name" value="AAA"/>
    <property type="match status" value="1"/>
</dbReference>
<dbReference type="InterPro" id="IPR017871">
    <property type="entry name" value="ABC_transporter-like_CS"/>
</dbReference>
<dbReference type="PANTHER" id="PTHR43335">
    <property type="entry name" value="ABC TRANSPORTER, ATP-BINDING PROTEIN"/>
    <property type="match status" value="1"/>
</dbReference>
<dbReference type="EMBL" id="BOVK01000024">
    <property type="protein sequence ID" value="GIQ69119.1"/>
    <property type="molecule type" value="Genomic_DNA"/>
</dbReference>
<dbReference type="GO" id="GO:0016887">
    <property type="term" value="F:ATP hydrolysis activity"/>
    <property type="evidence" value="ECO:0007669"/>
    <property type="project" value="InterPro"/>
</dbReference>
<dbReference type="PROSITE" id="PS50893">
    <property type="entry name" value="ABC_TRANSPORTER_2"/>
    <property type="match status" value="1"/>
</dbReference>
<protein>
    <submittedName>
        <fullName evidence="6">ABC transporter ATP-binding protein</fullName>
    </submittedName>
</protein>
<evidence type="ECO:0000313" key="7">
    <source>
        <dbReference type="Proteomes" id="UP000677918"/>
    </source>
</evidence>
<name>A0A8J4H1F0_9BACL</name>
<keyword evidence="7" id="KW-1185">Reference proteome</keyword>
<keyword evidence="2" id="KW-0813">Transport</keyword>
<dbReference type="RefSeq" id="WP_213411926.1">
    <property type="nucleotide sequence ID" value="NZ_BOVK01000024.1"/>
</dbReference>
<organism evidence="6 7">
    <name type="scientific">Xylanibacillus composti</name>
    <dbReference type="NCBI Taxonomy" id="1572762"/>
    <lineage>
        <taxon>Bacteria</taxon>
        <taxon>Bacillati</taxon>
        <taxon>Bacillota</taxon>
        <taxon>Bacilli</taxon>
        <taxon>Bacillales</taxon>
        <taxon>Paenibacillaceae</taxon>
        <taxon>Xylanibacillus</taxon>
    </lineage>
</organism>
<proteinExistence type="inferred from homology"/>
<evidence type="ECO:0000256" key="1">
    <source>
        <dbReference type="ARBA" id="ARBA00005417"/>
    </source>
</evidence>
<evidence type="ECO:0000259" key="5">
    <source>
        <dbReference type="PROSITE" id="PS50893"/>
    </source>
</evidence>
<dbReference type="Gene3D" id="3.40.50.300">
    <property type="entry name" value="P-loop containing nucleotide triphosphate hydrolases"/>
    <property type="match status" value="1"/>
</dbReference>
<dbReference type="PROSITE" id="PS00211">
    <property type="entry name" value="ABC_TRANSPORTER_1"/>
    <property type="match status" value="1"/>
</dbReference>
<sequence>MSAQPVLSVKQVMKKIGNQTIIRSLSFAIERGTVFGLIGENGAGKTTVLGMVCGLIAPTSGTIHVEGMPVSTMRKQVLRRIGALIEEPHFYKYLTGMEHMLYGSRLYGEITSDRIAEVLSLLKLEDFIHKKVGQYSLGMKKRLAIAQCLLHKPTLLILDEPTNGLDPGAMIEFREMIRSIASKFKLSVLISSHHLREIENICHQFGLLQNGTLTLLGANKSRYGDSVVFVIEAEDPGRAVELLEQQSYIFEPQRSADGKITFVMERSHYSSLLLLLSQAGVRSIQEKSFDLEEAYLQMTRKSEGGGG</sequence>
<evidence type="ECO:0000256" key="2">
    <source>
        <dbReference type="ARBA" id="ARBA00022448"/>
    </source>
</evidence>
<feature type="domain" description="ABC transporter" evidence="5">
    <location>
        <begin position="7"/>
        <end position="235"/>
    </location>
</feature>
<dbReference type="InterPro" id="IPR003593">
    <property type="entry name" value="AAA+_ATPase"/>
</dbReference>
<gene>
    <name evidence="6" type="ORF">XYCOK13_19430</name>
</gene>
<evidence type="ECO:0000313" key="6">
    <source>
        <dbReference type="EMBL" id="GIQ69119.1"/>
    </source>
</evidence>
<dbReference type="Proteomes" id="UP000677918">
    <property type="component" value="Unassembled WGS sequence"/>
</dbReference>
<evidence type="ECO:0000256" key="4">
    <source>
        <dbReference type="ARBA" id="ARBA00022840"/>
    </source>
</evidence>
<dbReference type="AlphaFoldDB" id="A0A8J4H1F0"/>
<reference evidence="6" key="1">
    <citation type="submission" date="2021-04" db="EMBL/GenBank/DDBJ databases">
        <title>Draft genome sequence of Xylanibacillus composti strain K13.</title>
        <authorList>
            <person name="Uke A."/>
            <person name="Chhe C."/>
            <person name="Baramee S."/>
            <person name="Kosugi A."/>
        </authorList>
    </citation>
    <scope>NUCLEOTIDE SEQUENCE</scope>
    <source>
        <strain evidence="6">K13</strain>
    </source>
</reference>
<dbReference type="GO" id="GO:0005524">
    <property type="term" value="F:ATP binding"/>
    <property type="evidence" value="ECO:0007669"/>
    <property type="project" value="UniProtKB-KW"/>
</dbReference>
<keyword evidence="3" id="KW-0547">Nucleotide-binding</keyword>
<evidence type="ECO:0000256" key="3">
    <source>
        <dbReference type="ARBA" id="ARBA00022741"/>
    </source>
</evidence>
<keyword evidence="4 6" id="KW-0067">ATP-binding</keyword>
<accession>A0A8J4H1F0</accession>
<comment type="similarity">
    <text evidence="1">Belongs to the ABC transporter superfamily.</text>
</comment>
<dbReference type="Pfam" id="PF00005">
    <property type="entry name" value="ABC_tran"/>
    <property type="match status" value="1"/>
</dbReference>
<dbReference type="PANTHER" id="PTHR43335:SF4">
    <property type="entry name" value="ABC TRANSPORTER, ATP-BINDING PROTEIN"/>
    <property type="match status" value="1"/>
</dbReference>
<dbReference type="InterPro" id="IPR003439">
    <property type="entry name" value="ABC_transporter-like_ATP-bd"/>
</dbReference>
<comment type="caution">
    <text evidence="6">The sequence shown here is derived from an EMBL/GenBank/DDBJ whole genome shotgun (WGS) entry which is preliminary data.</text>
</comment>
<dbReference type="SUPFAM" id="SSF52540">
    <property type="entry name" value="P-loop containing nucleoside triphosphate hydrolases"/>
    <property type="match status" value="1"/>
</dbReference>
<dbReference type="InterPro" id="IPR027417">
    <property type="entry name" value="P-loop_NTPase"/>
</dbReference>